<comment type="caution">
    <text evidence="2">The sequence shown here is derived from an EMBL/GenBank/DDBJ whole genome shotgun (WGS) entry which is preliminary data.</text>
</comment>
<dbReference type="EMBL" id="AGNL01037413">
    <property type="protein sequence ID" value="EJK53622.1"/>
    <property type="molecule type" value="Genomic_DNA"/>
</dbReference>
<name>K0S417_THAOC</name>
<protein>
    <submittedName>
        <fullName evidence="2">Uncharacterized protein</fullName>
    </submittedName>
</protein>
<dbReference type="AlphaFoldDB" id="K0S417"/>
<dbReference type="InterPro" id="IPR011990">
    <property type="entry name" value="TPR-like_helical_dom_sf"/>
</dbReference>
<accession>K0S417</accession>
<dbReference type="Proteomes" id="UP000266841">
    <property type="component" value="Unassembled WGS sequence"/>
</dbReference>
<evidence type="ECO:0000313" key="2">
    <source>
        <dbReference type="EMBL" id="EJK53622.1"/>
    </source>
</evidence>
<organism evidence="2 3">
    <name type="scientific">Thalassiosira oceanica</name>
    <name type="common">Marine diatom</name>
    <dbReference type="NCBI Taxonomy" id="159749"/>
    <lineage>
        <taxon>Eukaryota</taxon>
        <taxon>Sar</taxon>
        <taxon>Stramenopiles</taxon>
        <taxon>Ochrophyta</taxon>
        <taxon>Bacillariophyta</taxon>
        <taxon>Coscinodiscophyceae</taxon>
        <taxon>Thalassiosirophycidae</taxon>
        <taxon>Thalassiosirales</taxon>
        <taxon>Thalassiosiraceae</taxon>
        <taxon>Thalassiosira</taxon>
    </lineage>
</organism>
<reference evidence="2 3" key="1">
    <citation type="journal article" date="2012" name="Genome Biol.">
        <title>Genome and low-iron response of an oceanic diatom adapted to chronic iron limitation.</title>
        <authorList>
            <person name="Lommer M."/>
            <person name="Specht M."/>
            <person name="Roy A.S."/>
            <person name="Kraemer L."/>
            <person name="Andreson R."/>
            <person name="Gutowska M.A."/>
            <person name="Wolf J."/>
            <person name="Bergner S.V."/>
            <person name="Schilhabel M.B."/>
            <person name="Klostermeier U.C."/>
            <person name="Beiko R.G."/>
            <person name="Rosenstiel P."/>
            <person name="Hippler M."/>
            <person name="Laroche J."/>
        </authorList>
    </citation>
    <scope>NUCLEOTIDE SEQUENCE [LARGE SCALE GENOMIC DNA]</scope>
    <source>
        <strain evidence="2 3">CCMP1005</strain>
    </source>
</reference>
<dbReference type="OMA" id="SHESTND"/>
<evidence type="ECO:0000313" key="3">
    <source>
        <dbReference type="Proteomes" id="UP000266841"/>
    </source>
</evidence>
<keyword evidence="3" id="KW-1185">Reference proteome</keyword>
<dbReference type="eggNOG" id="ENOG502RA2A">
    <property type="taxonomic scope" value="Eukaryota"/>
</dbReference>
<dbReference type="OrthoDB" id="193465at2759"/>
<sequence length="573" mass="62829">MYLQSFSRLTFRTRFRGLPTALTPGDDEGWSRTRPLHQSWLRPSSSVARLVPLVGPSPLSIASSKLIDKTTLESLMVLPEVQTSLDVLDGSSASVGERSIDEAITNTKRAGDILGSMPDMYRATLLLEADLQALCGRYSLANAMLLRHSRHGGSDIGTDVKTSLQFIQAKMHLNIGEFSYALSEFEDIFEVIERNVERQTRQMERSNGDTNEEPVSVIRAAAALTGVGLSKLLMLSNTNDYEVSFSSECMEALEAATEILIEARSGALESREHVSAAVNLGVAASISLTNLGAAHLIKDEKDHNLAIDCWTKALETLDTILPNAMTSAVVSMHKFQIMEGIRARAHCNIAWAMLGIDAGNKARDDLSEDQLKEATRHAKLALDVYDELINGSKRLRGEAPTDPDDNSGRDSEEWEQVFADHTSEMSPESASIALSPHWKLYHRAESARALGLLAQCYAANGMAVTAEGLFQSALDASLTNPFGASVMQRQEGKGEMHQMSSPSIGLVARDVRLWYAALCSSWDGKSRKGDALRLRDEAESIQRWIYPSALKEGKINSLDASLWPFSPQDLDDK</sequence>
<evidence type="ECO:0000256" key="1">
    <source>
        <dbReference type="SAM" id="MobiDB-lite"/>
    </source>
</evidence>
<dbReference type="Gene3D" id="1.25.40.10">
    <property type="entry name" value="Tetratricopeptide repeat domain"/>
    <property type="match status" value="1"/>
</dbReference>
<feature type="region of interest" description="Disordered" evidence="1">
    <location>
        <begin position="393"/>
        <end position="412"/>
    </location>
</feature>
<proteinExistence type="predicted"/>
<gene>
    <name evidence="2" type="ORF">THAOC_26906</name>
</gene>